<dbReference type="InterPro" id="IPR036849">
    <property type="entry name" value="Enolase-like_C_sf"/>
</dbReference>
<dbReference type="Gene3D" id="3.30.390.10">
    <property type="entry name" value="Enolase-like, N-terminal domain"/>
    <property type="match status" value="1"/>
</dbReference>
<evidence type="ECO:0000256" key="3">
    <source>
        <dbReference type="ARBA" id="ARBA00012058"/>
    </source>
</evidence>
<dbReference type="EMBL" id="CAJZBQ010000064">
    <property type="protein sequence ID" value="CAG9336116.1"/>
    <property type="molecule type" value="Genomic_DNA"/>
</dbReference>
<keyword evidence="6" id="KW-0324">Glycolysis</keyword>
<dbReference type="PANTHER" id="PTHR11902">
    <property type="entry name" value="ENOLASE"/>
    <property type="match status" value="1"/>
</dbReference>
<dbReference type="SUPFAM" id="SSF54826">
    <property type="entry name" value="Enolase N-terminal domain-like"/>
    <property type="match status" value="1"/>
</dbReference>
<gene>
    <name evidence="11" type="ORF">BSTOLATCC_MIC66004</name>
</gene>
<organism evidence="11 12">
    <name type="scientific">Blepharisma stoltei</name>
    <dbReference type="NCBI Taxonomy" id="1481888"/>
    <lineage>
        <taxon>Eukaryota</taxon>
        <taxon>Sar</taxon>
        <taxon>Alveolata</taxon>
        <taxon>Ciliophora</taxon>
        <taxon>Postciliodesmatophora</taxon>
        <taxon>Heterotrichea</taxon>
        <taxon>Heterotrichida</taxon>
        <taxon>Blepharismidae</taxon>
        <taxon>Blepharisma</taxon>
    </lineage>
</organism>
<keyword evidence="4" id="KW-0963">Cytoplasm</keyword>
<keyword evidence="7" id="KW-0456">Lyase</keyword>
<dbReference type="FunFam" id="3.20.20.120:FF:000002">
    <property type="entry name" value="Enolase 1"/>
    <property type="match status" value="1"/>
</dbReference>
<comment type="cofactor">
    <cofactor evidence="8">
        <name>Mg(2+)</name>
        <dbReference type="ChEBI" id="CHEBI:18420"/>
    </cofactor>
    <text evidence="8">Mg(2+) is required for catalysis and for stabilizing the dimer.</text>
</comment>
<evidence type="ECO:0000256" key="6">
    <source>
        <dbReference type="ARBA" id="ARBA00023152"/>
    </source>
</evidence>
<dbReference type="Pfam" id="PF00113">
    <property type="entry name" value="Enolase_C"/>
    <property type="match status" value="1"/>
</dbReference>
<evidence type="ECO:0000313" key="11">
    <source>
        <dbReference type="EMBL" id="CAG9336116.1"/>
    </source>
</evidence>
<evidence type="ECO:0000256" key="8">
    <source>
        <dbReference type="PIRSR" id="PIRSR001400-3"/>
    </source>
</evidence>
<dbReference type="PIRSF" id="PIRSF001400">
    <property type="entry name" value="Enolase"/>
    <property type="match status" value="1"/>
</dbReference>
<comment type="similarity">
    <text evidence="2">Belongs to the enolase family.</text>
</comment>
<evidence type="ECO:0000256" key="4">
    <source>
        <dbReference type="ARBA" id="ARBA00022490"/>
    </source>
</evidence>
<dbReference type="GO" id="GO:0006096">
    <property type="term" value="P:glycolytic process"/>
    <property type="evidence" value="ECO:0007669"/>
    <property type="project" value="UniProtKB-KW"/>
</dbReference>
<dbReference type="CDD" id="cd03313">
    <property type="entry name" value="enolase"/>
    <property type="match status" value="1"/>
</dbReference>
<dbReference type="SFLD" id="SFLDS00001">
    <property type="entry name" value="Enolase"/>
    <property type="match status" value="1"/>
</dbReference>
<evidence type="ECO:0000313" key="12">
    <source>
        <dbReference type="Proteomes" id="UP001162131"/>
    </source>
</evidence>
<evidence type="ECO:0000256" key="2">
    <source>
        <dbReference type="ARBA" id="ARBA00009604"/>
    </source>
</evidence>
<dbReference type="GO" id="GO:0000287">
    <property type="term" value="F:magnesium ion binding"/>
    <property type="evidence" value="ECO:0007669"/>
    <property type="project" value="InterPro"/>
</dbReference>
<dbReference type="HAMAP" id="MF_00318">
    <property type="entry name" value="Enolase"/>
    <property type="match status" value="1"/>
</dbReference>
<feature type="domain" description="Enolase C-terminal TIM barrel" evidence="9">
    <location>
        <begin position="159"/>
        <end position="453"/>
    </location>
</feature>
<keyword evidence="8" id="KW-0479">Metal-binding</keyword>
<evidence type="ECO:0000259" key="10">
    <source>
        <dbReference type="SMART" id="SM01193"/>
    </source>
</evidence>
<dbReference type="GO" id="GO:0004634">
    <property type="term" value="F:phosphopyruvate hydratase activity"/>
    <property type="evidence" value="ECO:0007669"/>
    <property type="project" value="UniProtKB-EC"/>
</dbReference>
<sequence length="455" mass="50588">MLKAHLPKRFFSTIRDLKAREILDSRGFPTIEVDLYTETHMYRSSVPSGKSTGFFEVAELRDRDQPRYGGIGVLTAANNVMNIIKPAVLGRNVTDQQNIDKLMIEELDGTSTRYGYIKAKLGGNAILGVSLCLARAGADDAKLPLYAYIAQLANKKTNKFILPVPAFNVINGGIHAGNRLPIQEFLIFPVGAATYSEALRIGTEVYHSLKKIIKEKHGLNAVNVGDQGGFAPNIKENEEAFDLILEALESSGYKKKVKLGIDAAAQRFYSLEHFKYNLDFKNPETDESQMIIEPDLEQIYLKYVKKYQLVSIEDPYFDDHWWGTEFLTQKIGKKVQVIGDDLLTTNPIRVKKAIKENVCNGLVIEMNQIGTLTESIEACLLAQKAGWGVMVSHRCGDTEDSFISDLCVGLGAGQIKAGAPCRSERLAKYNQLLRIEEELGARGKYAGEAFRTPKV</sequence>
<dbReference type="PANTHER" id="PTHR11902:SF1">
    <property type="entry name" value="ENOLASE"/>
    <property type="match status" value="1"/>
</dbReference>
<dbReference type="Gene3D" id="3.20.20.120">
    <property type="entry name" value="Enolase-like C-terminal domain"/>
    <property type="match status" value="1"/>
</dbReference>
<dbReference type="PRINTS" id="PR00148">
    <property type="entry name" value="ENOLASE"/>
</dbReference>
<reference evidence="11" key="1">
    <citation type="submission" date="2021-09" db="EMBL/GenBank/DDBJ databases">
        <authorList>
            <consortium name="AG Swart"/>
            <person name="Singh M."/>
            <person name="Singh A."/>
            <person name="Seah K."/>
            <person name="Emmerich C."/>
        </authorList>
    </citation>
    <scope>NUCLEOTIDE SEQUENCE</scope>
    <source>
        <strain evidence="11">ATCC30299</strain>
    </source>
</reference>
<protein>
    <recommendedName>
        <fullName evidence="3">phosphopyruvate hydratase</fullName>
        <ecNumber evidence="3">4.2.1.11</ecNumber>
    </recommendedName>
</protein>
<dbReference type="EC" id="4.2.1.11" evidence="3"/>
<feature type="binding site" evidence="8">
    <location>
        <position position="313"/>
    </location>
    <ligand>
        <name>Mg(2+)</name>
        <dbReference type="ChEBI" id="CHEBI:18420"/>
    </ligand>
</feature>
<feature type="domain" description="Enolase N-terminal" evidence="10">
    <location>
        <begin position="14"/>
        <end position="149"/>
    </location>
</feature>
<dbReference type="SUPFAM" id="SSF51604">
    <property type="entry name" value="Enolase C-terminal domain-like"/>
    <property type="match status" value="1"/>
</dbReference>
<dbReference type="Pfam" id="PF03952">
    <property type="entry name" value="Enolase_N"/>
    <property type="match status" value="1"/>
</dbReference>
<evidence type="ECO:0000256" key="7">
    <source>
        <dbReference type="ARBA" id="ARBA00023239"/>
    </source>
</evidence>
<comment type="pathway">
    <text evidence="1">Carbohydrate degradation; glycolysis; pyruvate from D-glyceraldehyde 3-phosphate: step 4/5.</text>
</comment>
<keyword evidence="5 8" id="KW-0460">Magnesium</keyword>
<feature type="binding site" evidence="8">
    <location>
        <position position="262"/>
    </location>
    <ligand>
        <name>Mg(2+)</name>
        <dbReference type="ChEBI" id="CHEBI:18420"/>
    </ligand>
</feature>
<dbReference type="AlphaFoldDB" id="A0AAU9K966"/>
<comment type="caution">
    <text evidence="11">The sequence shown here is derived from an EMBL/GenBank/DDBJ whole genome shotgun (WGS) entry which is preliminary data.</text>
</comment>
<dbReference type="Proteomes" id="UP001162131">
    <property type="component" value="Unassembled WGS sequence"/>
</dbReference>
<dbReference type="InterPro" id="IPR029017">
    <property type="entry name" value="Enolase-like_N"/>
</dbReference>
<feature type="binding site" evidence="8">
    <location>
        <position position="340"/>
    </location>
    <ligand>
        <name>Mg(2+)</name>
        <dbReference type="ChEBI" id="CHEBI:18420"/>
    </ligand>
</feature>
<dbReference type="InterPro" id="IPR020811">
    <property type="entry name" value="Enolase_N"/>
</dbReference>
<dbReference type="NCBIfam" id="TIGR01060">
    <property type="entry name" value="eno"/>
    <property type="match status" value="1"/>
</dbReference>
<dbReference type="InterPro" id="IPR000941">
    <property type="entry name" value="Enolase"/>
</dbReference>
<keyword evidence="12" id="KW-1185">Reference proteome</keyword>
<evidence type="ECO:0000256" key="5">
    <source>
        <dbReference type="ARBA" id="ARBA00022842"/>
    </source>
</evidence>
<accession>A0AAU9K966</accession>
<evidence type="ECO:0000256" key="1">
    <source>
        <dbReference type="ARBA" id="ARBA00005031"/>
    </source>
</evidence>
<dbReference type="InterPro" id="IPR020810">
    <property type="entry name" value="Enolase_C"/>
</dbReference>
<dbReference type="SMART" id="SM01192">
    <property type="entry name" value="Enolase_C"/>
    <property type="match status" value="1"/>
</dbReference>
<evidence type="ECO:0000259" key="9">
    <source>
        <dbReference type="SMART" id="SM01192"/>
    </source>
</evidence>
<proteinExistence type="inferred from homology"/>
<dbReference type="SMART" id="SM01193">
    <property type="entry name" value="Enolase_N"/>
    <property type="match status" value="1"/>
</dbReference>
<dbReference type="GO" id="GO:0000015">
    <property type="term" value="C:phosphopyruvate hydratase complex"/>
    <property type="evidence" value="ECO:0007669"/>
    <property type="project" value="InterPro"/>
</dbReference>
<name>A0AAU9K966_9CILI</name>